<evidence type="ECO:0000256" key="1">
    <source>
        <dbReference type="ARBA" id="ARBA00022490"/>
    </source>
</evidence>
<protein>
    <recommendedName>
        <fullName evidence="5">Exodeoxyribonuclease 7 large subunit</fullName>
        <ecNumber evidence="5">3.1.11.6</ecNumber>
    </recommendedName>
</protein>
<comment type="similarity">
    <text evidence="5">Belongs to the XseA family.</text>
</comment>
<gene>
    <name evidence="8" type="primary">xseA</name>
    <name evidence="8" type="ORF">E5K00_09850</name>
</gene>
<accession>A0A4Z0Q5W0</accession>
<sequence length="536" mass="59619">MRPGSQPLPRRCWLPRPEFVPCRPMPPLFNRRPEPGLTTALPLVPLPLAELLVRVRQTVETRFAESYWVVAEIADLTLPRHDGGHCYLVLTDQHVTGRGAQLKAQARATIWSQRFQQLAPAFLEHTGQELCLGLKVMLRVQVKFHEQYGLSLDVLTIDPSYTVGDLARQRLETVRKLEAKGLLERQKQLPLPLGPQRLAVISSPTAAGFQDFVQQLGESPYDFAVTLYPATMQGTESPASILAALDAIRPRRADFDAVVIIRGGGAKTDLLAFDDYGLAAGVGSFPLPVLTGIGHERDEAVLDLAAHLALKTPTAVAAFLAERLARLDAVFSGYADQIRGLAARQLDAAHDLLTQAGRYVHRAAQAQLHEHRAGLHQRMRAAATVPRQQLQQQHRQLSRHRHGLHRAARRALGQQQQQLRTFGRTLAQRFRRLHRRRREQLLRSRYQVQLAAERLLHRAQLRLAQLNVAPFPDAPTLARHGYVQLITDHQQPEAALQPGDEVRLLLPHLTLAAQIVDRTPHLAPPGASPASSAPTP</sequence>
<dbReference type="GO" id="GO:0003676">
    <property type="term" value="F:nucleic acid binding"/>
    <property type="evidence" value="ECO:0007669"/>
    <property type="project" value="InterPro"/>
</dbReference>
<evidence type="ECO:0000256" key="4">
    <source>
        <dbReference type="ARBA" id="ARBA00022839"/>
    </source>
</evidence>
<dbReference type="GO" id="GO:0008855">
    <property type="term" value="F:exodeoxyribonuclease VII activity"/>
    <property type="evidence" value="ECO:0007669"/>
    <property type="project" value="UniProtKB-UniRule"/>
</dbReference>
<dbReference type="CDD" id="cd04489">
    <property type="entry name" value="ExoVII_LU_OBF"/>
    <property type="match status" value="1"/>
</dbReference>
<feature type="domain" description="Exonuclease VII large subunit C-terminal" evidence="6">
    <location>
        <begin position="182"/>
        <end position="467"/>
    </location>
</feature>
<dbReference type="InterPro" id="IPR003753">
    <property type="entry name" value="Exonuc_VII_L"/>
</dbReference>
<comment type="subcellular location">
    <subcellularLocation>
        <location evidence="5">Cytoplasm</location>
    </subcellularLocation>
</comment>
<dbReference type="EMBL" id="SRLC01000001">
    <property type="protein sequence ID" value="TGE25470.1"/>
    <property type="molecule type" value="Genomic_DNA"/>
</dbReference>
<comment type="catalytic activity">
    <reaction evidence="5">
        <text>Exonucleolytic cleavage in either 5'- to 3'- or 3'- to 5'-direction to yield nucleoside 5'-phosphates.</text>
        <dbReference type="EC" id="3.1.11.6"/>
    </reaction>
</comment>
<evidence type="ECO:0000313" key="8">
    <source>
        <dbReference type="EMBL" id="TGE25470.1"/>
    </source>
</evidence>
<keyword evidence="4 5" id="KW-0269">Exonuclease</keyword>
<dbReference type="GO" id="GO:0005737">
    <property type="term" value="C:cytoplasm"/>
    <property type="evidence" value="ECO:0007669"/>
    <property type="project" value="UniProtKB-SubCell"/>
</dbReference>
<reference evidence="8 9" key="1">
    <citation type="submission" date="2019-04" db="EMBL/GenBank/DDBJ databases">
        <authorList>
            <person name="Feng G."/>
            <person name="Zhang J."/>
            <person name="Zhu H."/>
        </authorList>
    </citation>
    <scope>NUCLEOTIDE SEQUENCE [LARGE SCALE GENOMIC DNA]</scope>
    <source>
        <strain evidence="8 9">JCM 31653</strain>
    </source>
</reference>
<dbReference type="PANTHER" id="PTHR30008">
    <property type="entry name" value="EXODEOXYRIBONUCLEASE 7 LARGE SUBUNIT"/>
    <property type="match status" value="1"/>
</dbReference>
<comment type="caution">
    <text evidence="8">The sequence shown here is derived from an EMBL/GenBank/DDBJ whole genome shotgun (WGS) entry which is preliminary data.</text>
</comment>
<keyword evidence="1" id="KW-0963">Cytoplasm</keyword>
<dbReference type="PANTHER" id="PTHR30008:SF0">
    <property type="entry name" value="EXODEOXYRIBONUCLEASE 7 LARGE SUBUNIT"/>
    <property type="match status" value="1"/>
</dbReference>
<dbReference type="InterPro" id="IPR020579">
    <property type="entry name" value="Exonuc_VII_lsu_C"/>
</dbReference>
<dbReference type="AlphaFoldDB" id="A0A4Z0Q5W0"/>
<dbReference type="OrthoDB" id="9802795at2"/>
<name>A0A4Z0Q5W0_9BACT</name>
<dbReference type="InterPro" id="IPR025824">
    <property type="entry name" value="OB-fold_nuc-bd_dom"/>
</dbReference>
<dbReference type="Pfam" id="PF13742">
    <property type="entry name" value="tRNA_anti_2"/>
    <property type="match status" value="1"/>
</dbReference>
<keyword evidence="3 5" id="KW-0378">Hydrolase</keyword>
<dbReference type="Pfam" id="PF02601">
    <property type="entry name" value="Exonuc_VII_L"/>
    <property type="match status" value="1"/>
</dbReference>
<keyword evidence="9" id="KW-1185">Reference proteome</keyword>
<evidence type="ECO:0000256" key="5">
    <source>
        <dbReference type="RuleBase" id="RU004355"/>
    </source>
</evidence>
<organism evidence="8 9">
    <name type="scientific">Hymenobacter aquaticus</name>
    <dbReference type="NCBI Taxonomy" id="1867101"/>
    <lineage>
        <taxon>Bacteria</taxon>
        <taxon>Pseudomonadati</taxon>
        <taxon>Bacteroidota</taxon>
        <taxon>Cytophagia</taxon>
        <taxon>Cytophagales</taxon>
        <taxon>Hymenobacteraceae</taxon>
        <taxon>Hymenobacter</taxon>
    </lineage>
</organism>
<keyword evidence="2 5" id="KW-0540">Nuclease</keyword>
<proteinExistence type="inferred from homology"/>
<evidence type="ECO:0000259" key="6">
    <source>
        <dbReference type="Pfam" id="PF02601"/>
    </source>
</evidence>
<evidence type="ECO:0000256" key="3">
    <source>
        <dbReference type="ARBA" id="ARBA00022801"/>
    </source>
</evidence>
<evidence type="ECO:0000259" key="7">
    <source>
        <dbReference type="Pfam" id="PF13742"/>
    </source>
</evidence>
<dbReference type="GO" id="GO:0009318">
    <property type="term" value="C:exodeoxyribonuclease VII complex"/>
    <property type="evidence" value="ECO:0007669"/>
    <property type="project" value="UniProtKB-UniRule"/>
</dbReference>
<dbReference type="EC" id="3.1.11.6" evidence="5"/>
<dbReference type="NCBIfam" id="TIGR00237">
    <property type="entry name" value="xseA"/>
    <property type="match status" value="1"/>
</dbReference>
<evidence type="ECO:0000256" key="2">
    <source>
        <dbReference type="ARBA" id="ARBA00022722"/>
    </source>
</evidence>
<dbReference type="GO" id="GO:0006308">
    <property type="term" value="P:DNA catabolic process"/>
    <property type="evidence" value="ECO:0007669"/>
    <property type="project" value="UniProtKB-UniRule"/>
</dbReference>
<feature type="domain" description="OB-fold nucleic acid binding" evidence="7">
    <location>
        <begin position="48"/>
        <end position="157"/>
    </location>
</feature>
<dbReference type="Proteomes" id="UP000297549">
    <property type="component" value="Unassembled WGS sequence"/>
</dbReference>
<evidence type="ECO:0000313" key="9">
    <source>
        <dbReference type="Proteomes" id="UP000297549"/>
    </source>
</evidence>